<name>A0A4Z2I9W4_9TELE</name>
<dbReference type="Proteomes" id="UP000314294">
    <property type="component" value="Unassembled WGS sequence"/>
</dbReference>
<comment type="caution">
    <text evidence="1">The sequence shown here is derived from an EMBL/GenBank/DDBJ whole genome shotgun (WGS) entry which is preliminary data.</text>
</comment>
<evidence type="ECO:0000313" key="1">
    <source>
        <dbReference type="EMBL" id="TNN73913.1"/>
    </source>
</evidence>
<protein>
    <submittedName>
        <fullName evidence="1">Uncharacterized protein</fullName>
    </submittedName>
</protein>
<keyword evidence="2" id="KW-1185">Reference proteome</keyword>
<reference evidence="1 2" key="1">
    <citation type="submission" date="2019-03" db="EMBL/GenBank/DDBJ databases">
        <title>First draft genome of Liparis tanakae, snailfish: a comprehensive survey of snailfish specific genes.</title>
        <authorList>
            <person name="Kim W."/>
            <person name="Song I."/>
            <person name="Jeong J.-H."/>
            <person name="Kim D."/>
            <person name="Kim S."/>
            <person name="Ryu S."/>
            <person name="Song J.Y."/>
            <person name="Lee S.K."/>
        </authorList>
    </citation>
    <scope>NUCLEOTIDE SEQUENCE [LARGE SCALE GENOMIC DNA]</scope>
    <source>
        <tissue evidence="1">Muscle</tissue>
    </source>
</reference>
<sequence>MLSLAVCVISAKVEAQMEGNQFLACGDEVDMIGNLTRPLGEVIVFQGWQGLHGKGIQREWGWRLEREGMSK</sequence>
<accession>A0A4Z2I9W4</accession>
<evidence type="ECO:0000313" key="2">
    <source>
        <dbReference type="Proteomes" id="UP000314294"/>
    </source>
</evidence>
<dbReference type="AlphaFoldDB" id="A0A4Z2I9W4"/>
<dbReference type="EMBL" id="SRLO01000120">
    <property type="protein sequence ID" value="TNN73913.1"/>
    <property type="molecule type" value="Genomic_DNA"/>
</dbReference>
<proteinExistence type="predicted"/>
<gene>
    <name evidence="1" type="ORF">EYF80_015930</name>
</gene>
<organism evidence="1 2">
    <name type="scientific">Liparis tanakae</name>
    <name type="common">Tanaka's snailfish</name>
    <dbReference type="NCBI Taxonomy" id="230148"/>
    <lineage>
        <taxon>Eukaryota</taxon>
        <taxon>Metazoa</taxon>
        <taxon>Chordata</taxon>
        <taxon>Craniata</taxon>
        <taxon>Vertebrata</taxon>
        <taxon>Euteleostomi</taxon>
        <taxon>Actinopterygii</taxon>
        <taxon>Neopterygii</taxon>
        <taxon>Teleostei</taxon>
        <taxon>Neoteleostei</taxon>
        <taxon>Acanthomorphata</taxon>
        <taxon>Eupercaria</taxon>
        <taxon>Perciformes</taxon>
        <taxon>Cottioidei</taxon>
        <taxon>Cottales</taxon>
        <taxon>Liparidae</taxon>
        <taxon>Liparis</taxon>
    </lineage>
</organism>